<dbReference type="AlphaFoldDB" id="A0AAV5KCE9"/>
<name>A0AAV5KCE9_9ROSI</name>
<accession>A0AAV5KCE9</accession>
<organism evidence="3 4">
    <name type="scientific">Rubroshorea leprosula</name>
    <dbReference type="NCBI Taxonomy" id="152421"/>
    <lineage>
        <taxon>Eukaryota</taxon>
        <taxon>Viridiplantae</taxon>
        <taxon>Streptophyta</taxon>
        <taxon>Embryophyta</taxon>
        <taxon>Tracheophyta</taxon>
        <taxon>Spermatophyta</taxon>
        <taxon>Magnoliopsida</taxon>
        <taxon>eudicotyledons</taxon>
        <taxon>Gunneridae</taxon>
        <taxon>Pentapetalae</taxon>
        <taxon>rosids</taxon>
        <taxon>malvids</taxon>
        <taxon>Malvales</taxon>
        <taxon>Dipterocarpaceae</taxon>
        <taxon>Rubroshorea</taxon>
    </lineage>
</organism>
<dbReference type="Proteomes" id="UP001054252">
    <property type="component" value="Unassembled WGS sequence"/>
</dbReference>
<feature type="coiled-coil region" evidence="1">
    <location>
        <begin position="125"/>
        <end position="180"/>
    </location>
</feature>
<evidence type="ECO:0000256" key="2">
    <source>
        <dbReference type="SAM" id="MobiDB-lite"/>
    </source>
</evidence>
<feature type="coiled-coil region" evidence="1">
    <location>
        <begin position="348"/>
        <end position="417"/>
    </location>
</feature>
<dbReference type="PANTHER" id="PTHR35468">
    <property type="entry name" value="MYOSIN-LIKE PROTEIN"/>
    <property type="match status" value="1"/>
</dbReference>
<evidence type="ECO:0000313" key="4">
    <source>
        <dbReference type="Proteomes" id="UP001054252"/>
    </source>
</evidence>
<keyword evidence="1" id="KW-0175">Coiled coil</keyword>
<keyword evidence="4" id="KW-1185">Reference proteome</keyword>
<reference evidence="3 4" key="1">
    <citation type="journal article" date="2021" name="Commun. Biol.">
        <title>The genome of Shorea leprosula (Dipterocarpaceae) highlights the ecological relevance of drought in aseasonal tropical rainforests.</title>
        <authorList>
            <person name="Ng K.K.S."/>
            <person name="Kobayashi M.J."/>
            <person name="Fawcett J.A."/>
            <person name="Hatakeyama M."/>
            <person name="Paape T."/>
            <person name="Ng C.H."/>
            <person name="Ang C.C."/>
            <person name="Tnah L.H."/>
            <person name="Lee C.T."/>
            <person name="Nishiyama T."/>
            <person name="Sese J."/>
            <person name="O'Brien M.J."/>
            <person name="Copetti D."/>
            <person name="Mohd Noor M.I."/>
            <person name="Ong R.C."/>
            <person name="Putra M."/>
            <person name="Sireger I.Z."/>
            <person name="Indrioko S."/>
            <person name="Kosugi Y."/>
            <person name="Izuno A."/>
            <person name="Isagi Y."/>
            <person name="Lee S.L."/>
            <person name="Shimizu K.K."/>
        </authorList>
    </citation>
    <scope>NUCLEOTIDE SEQUENCE [LARGE SCALE GENOMIC DNA]</scope>
    <source>
        <strain evidence="3">214</strain>
    </source>
</reference>
<dbReference type="EMBL" id="BPVZ01000059">
    <property type="protein sequence ID" value="GKV22284.1"/>
    <property type="molecule type" value="Genomic_DNA"/>
</dbReference>
<comment type="caution">
    <text evidence="3">The sequence shown here is derived from an EMBL/GenBank/DDBJ whole genome shotgun (WGS) entry which is preliminary data.</text>
</comment>
<feature type="compositionally biased region" description="Basic residues" evidence="2">
    <location>
        <begin position="28"/>
        <end position="38"/>
    </location>
</feature>
<evidence type="ECO:0000256" key="1">
    <source>
        <dbReference type="SAM" id="Coils"/>
    </source>
</evidence>
<gene>
    <name evidence="3" type="ORF">SLEP1_g32166</name>
</gene>
<dbReference type="PANTHER" id="PTHR35468:SF1">
    <property type="entry name" value="MYOSIN-LIKE PROTEIN"/>
    <property type="match status" value="1"/>
</dbReference>
<feature type="region of interest" description="Disordered" evidence="2">
    <location>
        <begin position="1"/>
        <end position="53"/>
    </location>
</feature>
<sequence length="507" mass="58411">MEGMSKTMAVRRPKWKYPQPPPTPRILHLPRRPRRKQTKASPAKPTSQRVKKGRLETLFDQERSFARGVMPGMLVRPGESEERRRERVEEGESGVVAVEEEKWRFQAEILRAECNLLRTEREIAIKKMERRRAQMERMLKSTIQTLLSGRKKISEGENVKLVLEEEIIELVEKLKKLQKQSDIKDLECKNCSDFDKQASLLQRRLEKFGGMSDEEICIKEIREMAEATLSIKTNCQDDEGFVSNRISNVEILRKKMEGLSKGMLLERMEEEYGSMLSTSNCSTISSASNSKRMEFPDMSMLSLQQPYKLEPMSGEGKSCSGCCKAMARRILEQVGAETEQWSQMQEVLGQVRDEIEELQASRDFWEDRAIDSGNEIQSLQYNVKEWKQKAVSSEAKANELQEQVSMLHGEIERLRKGKEREAIRARDLSILLREVQNNAEKQVLVCHLKENCHSKIDIRRRAQTCSGTGLILPKCSPLREVGNMSPLMRHQSKAIIALDHDCKENVR</sequence>
<proteinExistence type="predicted"/>
<protein>
    <submittedName>
        <fullName evidence="3">Uncharacterized protein</fullName>
    </submittedName>
</protein>
<evidence type="ECO:0000313" key="3">
    <source>
        <dbReference type="EMBL" id="GKV22284.1"/>
    </source>
</evidence>